<proteinExistence type="predicted"/>
<organism evidence="1 2">
    <name type="scientific">Catellatospora chokoriensis</name>
    <dbReference type="NCBI Taxonomy" id="310353"/>
    <lineage>
        <taxon>Bacteria</taxon>
        <taxon>Bacillati</taxon>
        <taxon>Actinomycetota</taxon>
        <taxon>Actinomycetes</taxon>
        <taxon>Micromonosporales</taxon>
        <taxon>Micromonosporaceae</taxon>
        <taxon>Catellatospora</taxon>
    </lineage>
</organism>
<dbReference type="Proteomes" id="UP000619293">
    <property type="component" value="Unassembled WGS sequence"/>
</dbReference>
<dbReference type="EMBL" id="BONG01000079">
    <property type="protein sequence ID" value="GIF94035.1"/>
    <property type="molecule type" value="Genomic_DNA"/>
</dbReference>
<dbReference type="AlphaFoldDB" id="A0A8J3KB67"/>
<protein>
    <submittedName>
        <fullName evidence="1">Uncharacterized protein</fullName>
    </submittedName>
</protein>
<keyword evidence="2" id="KW-1185">Reference proteome</keyword>
<gene>
    <name evidence="1" type="ORF">Cch02nite_74790</name>
</gene>
<comment type="caution">
    <text evidence="1">The sequence shown here is derived from an EMBL/GenBank/DDBJ whole genome shotgun (WGS) entry which is preliminary data.</text>
</comment>
<dbReference type="RefSeq" id="WP_191843989.1">
    <property type="nucleotide sequence ID" value="NZ_BAAALB010000041.1"/>
</dbReference>
<sequence length="200" mass="21583">MNMTDVIGPYESREQAQQAFNAAAGPLSIAEVRQTLVWMRLGGLLVSRSVKLTTWENRQIKALGALCDEAQAQTVVGWFSRVGVNNWVGPQPWGSSGPYRSAEDAMAVFNARVESLRLPAEPATRQIAKLSLDMALTWHQVTLTQWEGSVLDYLAAHAPIELMQALIAWIVRAAPEPAAADAPAAAGPPAELAIGCQPVR</sequence>
<evidence type="ECO:0000313" key="1">
    <source>
        <dbReference type="EMBL" id="GIF94035.1"/>
    </source>
</evidence>
<reference evidence="1 2" key="1">
    <citation type="submission" date="2021-01" db="EMBL/GenBank/DDBJ databases">
        <title>Whole genome shotgun sequence of Catellatospora chokoriensis NBRC 107358.</title>
        <authorList>
            <person name="Komaki H."/>
            <person name="Tamura T."/>
        </authorList>
    </citation>
    <scope>NUCLEOTIDE SEQUENCE [LARGE SCALE GENOMIC DNA]</scope>
    <source>
        <strain evidence="1 2">NBRC 107358</strain>
    </source>
</reference>
<name>A0A8J3KB67_9ACTN</name>
<accession>A0A8J3KB67</accession>
<evidence type="ECO:0000313" key="2">
    <source>
        <dbReference type="Proteomes" id="UP000619293"/>
    </source>
</evidence>